<dbReference type="EMBL" id="JAUKTV010000005">
    <property type="protein sequence ID" value="KAK0737552.1"/>
    <property type="molecule type" value="Genomic_DNA"/>
</dbReference>
<feature type="transmembrane region" description="Helical" evidence="2">
    <location>
        <begin position="346"/>
        <end position="370"/>
    </location>
</feature>
<dbReference type="AlphaFoldDB" id="A0AA40BNK8"/>
<sequence>MAILNLLPLNYRRPAFVERPATSASQVSAQQSEDGSVNQADTSLKSIKSGSSGGIPAPLSFDCIIEGGTCPPCTVRDFMNYLIYVERSAENLQFYLWYRDFEKRFNEAQTPDLALAPEWTPAMEEEAIARIKKEQAEKARVKPSKSISPTVTEIFKGTDFEKPARKPSVATTIATAIPISPLAASNGDPFGTPPRTPSDRGHHHYPHSTTATTYNTAANEAFALAGLKAPFTVQPFRVELDRIIATYIMSGSPRQLNLSDREQKAVLQALCFTTHPSALRVVVKSVESTLRQQAHPNFIRWSICNGNPVRVTFARCLGVGTIALSTIAAIILTLSSAPRGWRALPAIGWVIGIATLVAAYKGMCVVLHGLHHRHVRPWELFVVDEEMEHNDKETDGKSETSFENGSNSFEDEPWVVKYEKRNLVRRIFDREVWIQEPALRQIQDTIFVQSLLFAFICAGVLTAIFVPLPGGNLF</sequence>
<evidence type="ECO:0000313" key="3">
    <source>
        <dbReference type="EMBL" id="KAK0737552.1"/>
    </source>
</evidence>
<dbReference type="InterPro" id="IPR036305">
    <property type="entry name" value="RGS_sf"/>
</dbReference>
<evidence type="ECO:0000256" key="2">
    <source>
        <dbReference type="SAM" id="Phobius"/>
    </source>
</evidence>
<name>A0AA40BNK8_9PEZI</name>
<gene>
    <name evidence="3" type="ORF">B0T21DRAFT_287595</name>
</gene>
<dbReference type="PANTHER" id="PTHR39466:SF1">
    <property type="entry name" value="RGS DOMAIN-CONTAINING PROTEIN"/>
    <property type="match status" value="1"/>
</dbReference>
<dbReference type="InterPro" id="IPR044926">
    <property type="entry name" value="RGS_subdomain_2"/>
</dbReference>
<feature type="compositionally biased region" description="Basic and acidic residues" evidence="1">
    <location>
        <begin position="390"/>
        <end position="400"/>
    </location>
</feature>
<dbReference type="PANTHER" id="PTHR39466">
    <property type="entry name" value="RGS DOMAIN-CONTAINING PROTEIN"/>
    <property type="match status" value="1"/>
</dbReference>
<reference evidence="3" key="1">
    <citation type="submission" date="2023-06" db="EMBL/GenBank/DDBJ databases">
        <title>Genome-scale phylogeny and comparative genomics of the fungal order Sordariales.</title>
        <authorList>
            <consortium name="Lawrence Berkeley National Laboratory"/>
            <person name="Hensen N."/>
            <person name="Bonometti L."/>
            <person name="Westerberg I."/>
            <person name="Brannstrom I.O."/>
            <person name="Guillou S."/>
            <person name="Cros-Aarteil S."/>
            <person name="Calhoun S."/>
            <person name="Haridas S."/>
            <person name="Kuo A."/>
            <person name="Mondo S."/>
            <person name="Pangilinan J."/>
            <person name="Riley R."/>
            <person name="Labutti K."/>
            <person name="Andreopoulos B."/>
            <person name="Lipzen A."/>
            <person name="Chen C."/>
            <person name="Yanf M."/>
            <person name="Daum C."/>
            <person name="Ng V."/>
            <person name="Clum A."/>
            <person name="Steindorff A."/>
            <person name="Ohm R."/>
            <person name="Martin F."/>
            <person name="Silar P."/>
            <person name="Natvig D."/>
            <person name="Lalanne C."/>
            <person name="Gautier V."/>
            <person name="Ament-Velasquez S.L."/>
            <person name="Kruys A."/>
            <person name="Hutchinson M.I."/>
            <person name="Powell A.J."/>
            <person name="Barry K."/>
            <person name="Miller A.N."/>
            <person name="Grigoriev I.V."/>
            <person name="Debuchy R."/>
            <person name="Gladieux P."/>
            <person name="Thoren M.H."/>
            <person name="Johannesson H."/>
        </authorList>
    </citation>
    <scope>NUCLEOTIDE SEQUENCE</scope>
    <source>
        <strain evidence="3">CBS 540.89</strain>
    </source>
</reference>
<proteinExistence type="predicted"/>
<dbReference type="SUPFAM" id="SSF48097">
    <property type="entry name" value="Regulator of G-protein signaling, RGS"/>
    <property type="match status" value="1"/>
</dbReference>
<feature type="transmembrane region" description="Helical" evidence="2">
    <location>
        <begin position="446"/>
        <end position="468"/>
    </location>
</feature>
<feature type="region of interest" description="Disordered" evidence="1">
    <location>
        <begin position="390"/>
        <end position="409"/>
    </location>
</feature>
<keyword evidence="2" id="KW-1133">Transmembrane helix</keyword>
<evidence type="ECO:0000256" key="1">
    <source>
        <dbReference type="SAM" id="MobiDB-lite"/>
    </source>
</evidence>
<keyword evidence="2" id="KW-0472">Membrane</keyword>
<comment type="caution">
    <text evidence="3">The sequence shown here is derived from an EMBL/GenBank/DDBJ whole genome shotgun (WGS) entry which is preliminary data.</text>
</comment>
<dbReference type="Proteomes" id="UP001172159">
    <property type="component" value="Unassembled WGS sequence"/>
</dbReference>
<feature type="region of interest" description="Disordered" evidence="1">
    <location>
        <begin position="184"/>
        <end position="210"/>
    </location>
</feature>
<feature type="transmembrane region" description="Helical" evidence="2">
    <location>
        <begin position="312"/>
        <end position="334"/>
    </location>
</feature>
<accession>A0AA40BNK8</accession>
<keyword evidence="4" id="KW-1185">Reference proteome</keyword>
<keyword evidence="2" id="KW-0812">Transmembrane</keyword>
<evidence type="ECO:0000313" key="4">
    <source>
        <dbReference type="Proteomes" id="UP001172159"/>
    </source>
</evidence>
<dbReference type="Gene3D" id="1.10.167.10">
    <property type="entry name" value="Regulator of G-protein Signalling 4, domain 2"/>
    <property type="match status" value="1"/>
</dbReference>
<evidence type="ECO:0008006" key="5">
    <source>
        <dbReference type="Google" id="ProtNLM"/>
    </source>
</evidence>
<organism evidence="3 4">
    <name type="scientific">Apiosordaria backusii</name>
    <dbReference type="NCBI Taxonomy" id="314023"/>
    <lineage>
        <taxon>Eukaryota</taxon>
        <taxon>Fungi</taxon>
        <taxon>Dikarya</taxon>
        <taxon>Ascomycota</taxon>
        <taxon>Pezizomycotina</taxon>
        <taxon>Sordariomycetes</taxon>
        <taxon>Sordariomycetidae</taxon>
        <taxon>Sordariales</taxon>
        <taxon>Lasiosphaeriaceae</taxon>
        <taxon>Apiosordaria</taxon>
    </lineage>
</organism>
<protein>
    <recommendedName>
        <fullName evidence="5">RGS domain-containing protein</fullName>
    </recommendedName>
</protein>